<sequence length="77" mass="8756">MFTTNKWIAFWFSLLVLDFFTAVATEPSSISSALKLVTVWLTAWCFMYGFLEAFRPPQQLGSQEITPAGQTVQQKEC</sequence>
<keyword evidence="1" id="KW-1133">Transmembrane helix</keyword>
<protein>
    <submittedName>
        <fullName evidence="2">Uncharacterized protein</fullName>
    </submittedName>
</protein>
<dbReference type="RefSeq" id="WP_092320954.1">
    <property type="nucleotide sequence ID" value="NZ_FNTJ01000003.1"/>
</dbReference>
<feature type="transmembrane region" description="Helical" evidence="1">
    <location>
        <begin position="34"/>
        <end position="51"/>
    </location>
</feature>
<keyword evidence="3" id="KW-1185">Reference proteome</keyword>
<proteinExistence type="predicted"/>
<dbReference type="Proteomes" id="UP000198982">
    <property type="component" value="Unassembled WGS sequence"/>
</dbReference>
<evidence type="ECO:0000256" key="1">
    <source>
        <dbReference type="SAM" id="Phobius"/>
    </source>
</evidence>
<name>A0A1H5A654_9PSED</name>
<evidence type="ECO:0000313" key="3">
    <source>
        <dbReference type="Proteomes" id="UP000198982"/>
    </source>
</evidence>
<dbReference type="EMBL" id="FNTJ01000003">
    <property type="protein sequence ID" value="SED37799.1"/>
    <property type="molecule type" value="Genomic_DNA"/>
</dbReference>
<accession>A0A1H5A654</accession>
<evidence type="ECO:0000313" key="2">
    <source>
        <dbReference type="EMBL" id="SED37799.1"/>
    </source>
</evidence>
<dbReference type="AlphaFoldDB" id="A0A1H5A654"/>
<gene>
    <name evidence="2" type="ORF">SAMN05216178_7003</name>
</gene>
<organism evidence="2 3">
    <name type="scientific">Pseudomonas saponiphila</name>
    <dbReference type="NCBI Taxonomy" id="556534"/>
    <lineage>
        <taxon>Bacteria</taxon>
        <taxon>Pseudomonadati</taxon>
        <taxon>Pseudomonadota</taxon>
        <taxon>Gammaproteobacteria</taxon>
        <taxon>Pseudomonadales</taxon>
        <taxon>Pseudomonadaceae</taxon>
        <taxon>Pseudomonas</taxon>
    </lineage>
</organism>
<keyword evidence="1" id="KW-0812">Transmembrane</keyword>
<reference evidence="3" key="1">
    <citation type="submission" date="2016-10" db="EMBL/GenBank/DDBJ databases">
        <authorList>
            <person name="Varghese N."/>
            <person name="Submissions S."/>
        </authorList>
    </citation>
    <scope>NUCLEOTIDE SEQUENCE [LARGE SCALE GENOMIC DNA]</scope>
    <source>
        <strain evidence="3">DSM 9751</strain>
    </source>
</reference>
<keyword evidence="1" id="KW-0472">Membrane</keyword>